<dbReference type="InterPro" id="IPR031303">
    <property type="entry name" value="C5_meth_CS"/>
</dbReference>
<dbReference type="PANTHER" id="PTHR10629:SF52">
    <property type="entry name" value="DNA (CYTOSINE-5)-METHYLTRANSFERASE 1"/>
    <property type="match status" value="1"/>
</dbReference>
<organism evidence="9 10">
    <name type="scientific">Pasteurella testudinis DSM 23072</name>
    <dbReference type="NCBI Taxonomy" id="1122938"/>
    <lineage>
        <taxon>Bacteria</taxon>
        <taxon>Pseudomonadati</taxon>
        <taxon>Pseudomonadota</taxon>
        <taxon>Gammaproteobacteria</taxon>
        <taxon>Pasteurellales</taxon>
        <taxon>Pasteurellaceae</taxon>
        <taxon>Pasteurella</taxon>
    </lineage>
</organism>
<keyword evidence="1 6" id="KW-0489">Methyltransferase</keyword>
<dbReference type="PROSITE" id="PS51679">
    <property type="entry name" value="SAM_MT_C5"/>
    <property type="match status" value="1"/>
</dbReference>
<dbReference type="GO" id="GO:0032259">
    <property type="term" value="P:methylation"/>
    <property type="evidence" value="ECO:0007669"/>
    <property type="project" value="UniProtKB-KW"/>
</dbReference>
<evidence type="ECO:0000313" key="10">
    <source>
        <dbReference type="Proteomes" id="UP000192408"/>
    </source>
</evidence>
<reference evidence="10" key="1">
    <citation type="submission" date="2017-04" db="EMBL/GenBank/DDBJ databases">
        <authorList>
            <person name="Varghese N."/>
            <person name="Submissions S."/>
        </authorList>
    </citation>
    <scope>NUCLEOTIDE SEQUENCE [LARGE SCALE GENOMIC DNA]</scope>
    <source>
        <strain evidence="10">DSM 23072</strain>
    </source>
</reference>
<dbReference type="NCBIfam" id="TIGR00675">
    <property type="entry name" value="dcm"/>
    <property type="match status" value="1"/>
</dbReference>
<dbReference type="PROSITE" id="PS00095">
    <property type="entry name" value="C5_MTASE_2"/>
    <property type="match status" value="1"/>
</dbReference>
<keyword evidence="4" id="KW-0680">Restriction system</keyword>
<dbReference type="PRINTS" id="PR00105">
    <property type="entry name" value="C5METTRFRASE"/>
</dbReference>
<evidence type="ECO:0000256" key="4">
    <source>
        <dbReference type="ARBA" id="ARBA00022747"/>
    </source>
</evidence>
<keyword evidence="3 6" id="KW-0949">S-adenosyl-L-methionine</keyword>
<comment type="catalytic activity">
    <reaction evidence="5 8">
        <text>a 2'-deoxycytidine in DNA + S-adenosyl-L-methionine = a 5-methyl-2'-deoxycytidine in DNA + S-adenosyl-L-homocysteine + H(+)</text>
        <dbReference type="Rhea" id="RHEA:13681"/>
        <dbReference type="Rhea" id="RHEA-COMP:11369"/>
        <dbReference type="Rhea" id="RHEA-COMP:11370"/>
        <dbReference type="ChEBI" id="CHEBI:15378"/>
        <dbReference type="ChEBI" id="CHEBI:57856"/>
        <dbReference type="ChEBI" id="CHEBI:59789"/>
        <dbReference type="ChEBI" id="CHEBI:85452"/>
        <dbReference type="ChEBI" id="CHEBI:85454"/>
        <dbReference type="EC" id="2.1.1.37"/>
    </reaction>
</comment>
<dbReference type="InterPro" id="IPR018117">
    <property type="entry name" value="C5_DNA_meth_AS"/>
</dbReference>
<dbReference type="EC" id="2.1.1.37" evidence="8"/>
<dbReference type="Pfam" id="PF00145">
    <property type="entry name" value="DNA_methylase"/>
    <property type="match status" value="1"/>
</dbReference>
<proteinExistence type="inferred from homology"/>
<evidence type="ECO:0000256" key="1">
    <source>
        <dbReference type="ARBA" id="ARBA00022603"/>
    </source>
</evidence>
<dbReference type="GO" id="GO:0009307">
    <property type="term" value="P:DNA restriction-modification system"/>
    <property type="evidence" value="ECO:0007669"/>
    <property type="project" value="UniProtKB-KW"/>
</dbReference>
<dbReference type="Gene3D" id="3.90.120.10">
    <property type="entry name" value="DNA Methylase, subunit A, domain 2"/>
    <property type="match status" value="1"/>
</dbReference>
<dbReference type="InterPro" id="IPR050390">
    <property type="entry name" value="C5-Methyltransferase"/>
</dbReference>
<keyword evidence="10" id="KW-1185">Reference proteome</keyword>
<protein>
    <recommendedName>
        <fullName evidence="8">Cytosine-specific methyltransferase</fullName>
        <ecNumber evidence="8">2.1.1.37</ecNumber>
    </recommendedName>
</protein>
<dbReference type="InterPro" id="IPR029063">
    <property type="entry name" value="SAM-dependent_MTases_sf"/>
</dbReference>
<evidence type="ECO:0000313" key="9">
    <source>
        <dbReference type="EMBL" id="SMB79371.1"/>
    </source>
</evidence>
<evidence type="ECO:0000256" key="3">
    <source>
        <dbReference type="ARBA" id="ARBA00022691"/>
    </source>
</evidence>
<gene>
    <name evidence="9" type="ORF">SAMN05660772_00343</name>
</gene>
<dbReference type="GO" id="GO:0003886">
    <property type="term" value="F:DNA (cytosine-5-)-methyltransferase activity"/>
    <property type="evidence" value="ECO:0007669"/>
    <property type="project" value="UniProtKB-EC"/>
</dbReference>
<evidence type="ECO:0000256" key="7">
    <source>
        <dbReference type="RuleBase" id="RU000416"/>
    </source>
</evidence>
<dbReference type="STRING" id="1122938.SAMN05660772_00343"/>
<dbReference type="InterPro" id="IPR001525">
    <property type="entry name" value="C5_MeTfrase"/>
</dbReference>
<feature type="active site" evidence="6">
    <location>
        <position position="81"/>
    </location>
</feature>
<accession>A0A1W1UEY4</accession>
<dbReference type="Proteomes" id="UP000192408">
    <property type="component" value="Unassembled WGS sequence"/>
</dbReference>
<evidence type="ECO:0000256" key="2">
    <source>
        <dbReference type="ARBA" id="ARBA00022679"/>
    </source>
</evidence>
<comment type="similarity">
    <text evidence="6 7">Belongs to the class I-like SAM-binding methyltransferase superfamily. C5-methyltransferase family.</text>
</comment>
<evidence type="ECO:0000256" key="6">
    <source>
        <dbReference type="PROSITE-ProRule" id="PRU01016"/>
    </source>
</evidence>
<dbReference type="PROSITE" id="PS00094">
    <property type="entry name" value="C5_MTASE_1"/>
    <property type="match status" value="1"/>
</dbReference>
<dbReference type="SUPFAM" id="SSF53335">
    <property type="entry name" value="S-adenosyl-L-methionine-dependent methyltransferases"/>
    <property type="match status" value="1"/>
</dbReference>
<keyword evidence="2 6" id="KW-0808">Transferase</keyword>
<evidence type="ECO:0000256" key="8">
    <source>
        <dbReference type="RuleBase" id="RU000417"/>
    </source>
</evidence>
<evidence type="ECO:0000256" key="5">
    <source>
        <dbReference type="ARBA" id="ARBA00047422"/>
    </source>
</evidence>
<dbReference type="AlphaFoldDB" id="A0A1W1UEY4"/>
<sequence length="377" mass="42320">MYKVIDLFAGAGGLSLGAARAGFKIQAAIEIDSIALETHSNNFLETLHFQKDISELSGDELLKMSNLKSGDLSGLIGGPPCQGFSTIGKGNVADSRNTLFQHFFRLVDEIKPEFFVAENVVGILNPKYDSIRIAALEKIKNEYTILNPIKIKASELGAPTTRTRIFFIGYKKNTKNNLSVKDFSYKETEIINVENALFGLPININPNWQTPEKSWQKIKLSEFPNNKFFDNVIGNIPSGIGNPMYIKRYLEQEEVSGCSGTRHSKIVEHRYKQLKYGQQDKISKSQRLNPKGFCPTLRAGTGSDKGSFQAVRPIHYSQPRVITPREAARLQGFPDWFVFHNTKWHSFRQIGNSVSPIVAEKILSTIMNKLLIGNIYD</sequence>
<name>A0A1W1UEY4_9PAST</name>
<dbReference type="PANTHER" id="PTHR10629">
    <property type="entry name" value="CYTOSINE-SPECIFIC METHYLTRANSFERASE"/>
    <property type="match status" value="1"/>
</dbReference>
<dbReference type="EMBL" id="FWWV01000002">
    <property type="protein sequence ID" value="SMB79371.1"/>
    <property type="molecule type" value="Genomic_DNA"/>
</dbReference>
<dbReference type="Gene3D" id="3.40.50.150">
    <property type="entry name" value="Vaccinia Virus protein VP39"/>
    <property type="match status" value="1"/>
</dbReference>